<reference evidence="2" key="1">
    <citation type="journal article" date="2014" name="Int. J. Syst. Evol. Microbiol.">
        <title>Complete genome sequence of Corynebacterium casei LMG S-19264T (=DSM 44701T), isolated from a smear-ripened cheese.</title>
        <authorList>
            <consortium name="US DOE Joint Genome Institute (JGI-PGF)"/>
            <person name="Walter F."/>
            <person name="Albersmeier A."/>
            <person name="Kalinowski J."/>
            <person name="Ruckert C."/>
        </authorList>
    </citation>
    <scope>NUCLEOTIDE SEQUENCE</scope>
    <source>
        <strain evidence="2">JCM 31740</strain>
    </source>
</reference>
<organism evidence="1 3">
    <name type="scientific">Sulfodiicoccus acidiphilus</name>
    <dbReference type="NCBI Taxonomy" id="1670455"/>
    <lineage>
        <taxon>Archaea</taxon>
        <taxon>Thermoproteota</taxon>
        <taxon>Thermoprotei</taxon>
        <taxon>Sulfolobales</taxon>
        <taxon>Sulfolobaceae</taxon>
        <taxon>Sulfodiicoccus</taxon>
    </lineage>
</organism>
<keyword evidence="3" id="KW-1185">Reference proteome</keyword>
<dbReference type="EMBL" id="AP018553">
    <property type="protein sequence ID" value="BBD73987.1"/>
    <property type="molecule type" value="Genomic_DNA"/>
</dbReference>
<gene>
    <name evidence="2" type="ORF">GCM10007116_19590</name>
    <name evidence="1" type="ORF">HS1genome_2376</name>
</gene>
<sequence length="197" mass="22383">MRLLELLASRKSLVRSYFYSVNLMLLFKVGAILAKTNDVCIINEHKIRWNLAPVLEFNPRCVEGAKLLVFEAESELEVPQEFWLATSPKRLKLQADVVEVVKLSDGSFKATLANELFNFRISGGQLLELKMGSDEAEVLRLLEEWGGEAELKDVVAVASKRCGMTRDAVREVVWRLKEKGYLDLIGRLVKKKNMREG</sequence>
<name>A0A348B735_9CREN</name>
<dbReference type="RefSeq" id="WP_126451207.1">
    <property type="nucleotide sequence ID" value="NZ_AP018553.1"/>
</dbReference>
<evidence type="ECO:0000313" key="1">
    <source>
        <dbReference type="EMBL" id="BBD73987.1"/>
    </source>
</evidence>
<dbReference type="KEGG" id="sacd:HS1genome_2376"/>
<reference evidence="2" key="4">
    <citation type="submission" date="2020-09" db="EMBL/GenBank/DDBJ databases">
        <authorList>
            <person name="Sun Q."/>
            <person name="Ohkuma M."/>
        </authorList>
    </citation>
    <scope>NUCLEOTIDE SEQUENCE</scope>
    <source>
        <strain evidence="2">JCM 31740</strain>
    </source>
</reference>
<dbReference type="Proteomes" id="UP000616143">
    <property type="component" value="Unassembled WGS sequence"/>
</dbReference>
<dbReference type="OrthoDB" id="34577at2157"/>
<evidence type="ECO:0000313" key="3">
    <source>
        <dbReference type="Proteomes" id="UP000276741"/>
    </source>
</evidence>
<dbReference type="GeneID" id="38667831"/>
<accession>A0A348B735</accession>
<dbReference type="AlphaFoldDB" id="A0A348B735"/>
<evidence type="ECO:0000313" key="2">
    <source>
        <dbReference type="EMBL" id="GGU02638.1"/>
    </source>
</evidence>
<reference evidence="3" key="2">
    <citation type="submission" date="2018-04" db="EMBL/GenBank/DDBJ databases">
        <title>Complete genome sequence of Sulfodiicoccus acidiphilus strain HS-1.</title>
        <authorList>
            <person name="Sakai H.D."/>
            <person name="Kurosawa N."/>
        </authorList>
    </citation>
    <scope>NUCLEOTIDE SEQUENCE [LARGE SCALE GENOMIC DNA]</scope>
    <source>
        <strain evidence="3">HS-1</strain>
    </source>
</reference>
<proteinExistence type="predicted"/>
<reference evidence="1" key="3">
    <citation type="journal article" date="2019" name="BMC Res. Notes">
        <title>Complete genome sequence of the Sulfodiicoccus acidiphilus strain HS-1T, the first crenarchaeon that lacks polB3, isolated from an acidic hot spring in Ohwaku-dani, Hakone, Japan.</title>
        <authorList>
            <person name="Sakai H.D."/>
            <person name="Kurosawa N."/>
        </authorList>
    </citation>
    <scope>NUCLEOTIDE SEQUENCE</scope>
    <source>
        <strain evidence="1">HS-1</strain>
    </source>
</reference>
<dbReference type="EMBL" id="BMQS01000023">
    <property type="protein sequence ID" value="GGU02638.1"/>
    <property type="molecule type" value="Genomic_DNA"/>
</dbReference>
<dbReference type="Proteomes" id="UP000276741">
    <property type="component" value="Chromosome"/>
</dbReference>
<protein>
    <submittedName>
        <fullName evidence="1">Uncharacterized protein</fullName>
    </submittedName>
</protein>